<accession>A0A0F4GWM7</accession>
<evidence type="ECO:0000313" key="4">
    <source>
        <dbReference type="EMBL" id="KJY01423.1"/>
    </source>
</evidence>
<dbReference type="InterPro" id="IPR000073">
    <property type="entry name" value="AB_hydrolase_1"/>
</dbReference>
<dbReference type="SUPFAM" id="SSF53474">
    <property type="entry name" value="alpha/beta-Hydrolases"/>
    <property type="match status" value="1"/>
</dbReference>
<evidence type="ECO:0000256" key="2">
    <source>
        <dbReference type="ARBA" id="ARBA00038334"/>
    </source>
</evidence>
<keyword evidence="5" id="KW-1185">Reference proteome</keyword>
<evidence type="ECO:0000313" key="5">
    <source>
        <dbReference type="Proteomes" id="UP000033647"/>
    </source>
</evidence>
<keyword evidence="1 4" id="KW-0378">Hydrolase</keyword>
<dbReference type="PANTHER" id="PTHR43329">
    <property type="entry name" value="EPOXIDE HYDROLASE"/>
    <property type="match status" value="1"/>
</dbReference>
<dbReference type="Gene3D" id="3.40.50.1820">
    <property type="entry name" value="alpha/beta hydrolase"/>
    <property type="match status" value="1"/>
</dbReference>
<sequence>MGDVVEKLGKITVDKLKPNDDRAKSCYAILNGKRFHYLDSPAVGPHKGTAFLIHGFPDISLAWRYQIPLLTSLGFRCIALDCMGYGRSQTSNDLRDFGFKAHALAITALCSQLSIPRIIIGGHDWGGMAVYRVAQWCPELVTHVFSVCTAFAPPTRAFTSTESLANGPVPQFGYQLQFGSDDHRVEKVVKTEKEVRKFLLGMYGGRTPEGRMFMTAEKGIDLGLFDDKFEIAMTPLLSDEELDFYVQEFMRNGMNGPLNWYRTRKVNWEDEQEMPESARKTIKQPVLYIFATKDGILTRELTLGMERHIPNLTRGEVPAGHWALWHTPVQTNALIKDWIEGVVLGGKTKL</sequence>
<dbReference type="GO" id="GO:0016787">
    <property type="term" value="F:hydrolase activity"/>
    <property type="evidence" value="ECO:0007669"/>
    <property type="project" value="UniProtKB-KW"/>
</dbReference>
<dbReference type="InterPro" id="IPR000639">
    <property type="entry name" value="Epox_hydrolase-like"/>
</dbReference>
<evidence type="ECO:0000256" key="1">
    <source>
        <dbReference type="ARBA" id="ARBA00022801"/>
    </source>
</evidence>
<dbReference type="AlphaFoldDB" id="A0A0F4GWM7"/>
<comment type="caution">
    <text evidence="4">The sequence shown here is derived from an EMBL/GenBank/DDBJ whole genome shotgun (WGS) entry which is preliminary data.</text>
</comment>
<dbReference type="Proteomes" id="UP000033647">
    <property type="component" value="Unassembled WGS sequence"/>
</dbReference>
<comment type="similarity">
    <text evidence="2">Belongs to the AB hydrolase superfamily. Epoxide hydrolase family.</text>
</comment>
<gene>
    <name evidence="4" type="ORF">TI39_contig291g00018</name>
</gene>
<feature type="domain" description="AB hydrolase-1" evidence="3">
    <location>
        <begin position="52"/>
        <end position="162"/>
    </location>
</feature>
<dbReference type="Pfam" id="PF00561">
    <property type="entry name" value="Abhydrolase_1"/>
    <property type="match status" value="1"/>
</dbReference>
<evidence type="ECO:0000259" key="3">
    <source>
        <dbReference type="Pfam" id="PF00561"/>
    </source>
</evidence>
<reference evidence="4 5" key="1">
    <citation type="submission" date="2015-03" db="EMBL/GenBank/DDBJ databases">
        <title>RNA-seq based gene annotation and comparative genomics of four Zymoseptoria species reveal species-specific pathogenicity related genes and transposable element activity.</title>
        <authorList>
            <person name="Grandaubert J."/>
            <person name="Bhattacharyya A."/>
            <person name="Stukenbrock E.H."/>
        </authorList>
    </citation>
    <scope>NUCLEOTIDE SEQUENCE [LARGE SCALE GENOMIC DNA]</scope>
    <source>
        <strain evidence="4 5">Zb18110</strain>
    </source>
</reference>
<dbReference type="PRINTS" id="PR00412">
    <property type="entry name" value="EPOXHYDRLASE"/>
</dbReference>
<dbReference type="OrthoDB" id="408373at2759"/>
<proteinExistence type="inferred from homology"/>
<dbReference type="STRING" id="1047168.A0A0F4GWM7"/>
<dbReference type="InterPro" id="IPR029058">
    <property type="entry name" value="AB_hydrolase_fold"/>
</dbReference>
<dbReference type="EMBL" id="LAFY01000283">
    <property type="protein sequence ID" value="KJY01423.1"/>
    <property type="molecule type" value="Genomic_DNA"/>
</dbReference>
<name>A0A0F4GWM7_9PEZI</name>
<organism evidence="4 5">
    <name type="scientific">Zymoseptoria brevis</name>
    <dbReference type="NCBI Taxonomy" id="1047168"/>
    <lineage>
        <taxon>Eukaryota</taxon>
        <taxon>Fungi</taxon>
        <taxon>Dikarya</taxon>
        <taxon>Ascomycota</taxon>
        <taxon>Pezizomycotina</taxon>
        <taxon>Dothideomycetes</taxon>
        <taxon>Dothideomycetidae</taxon>
        <taxon>Mycosphaerellales</taxon>
        <taxon>Mycosphaerellaceae</taxon>
        <taxon>Zymoseptoria</taxon>
    </lineage>
</organism>
<protein>
    <submittedName>
        <fullName evidence="4">Epoxide hydrolase like protein</fullName>
    </submittedName>
</protein>